<dbReference type="EMBL" id="SEOM01000005">
    <property type="protein sequence ID" value="RYM00281.1"/>
    <property type="molecule type" value="Genomic_DNA"/>
</dbReference>
<feature type="region of interest" description="Disordered" evidence="1">
    <location>
        <begin position="1"/>
        <end position="46"/>
    </location>
</feature>
<dbReference type="InterPro" id="IPR003140">
    <property type="entry name" value="PLipase/COase/thioEstase"/>
</dbReference>
<proteinExistence type="predicted"/>
<evidence type="ECO:0000313" key="4">
    <source>
        <dbReference type="Proteomes" id="UP000292734"/>
    </source>
</evidence>
<dbReference type="Proteomes" id="UP000292734">
    <property type="component" value="Unassembled WGS sequence"/>
</dbReference>
<comment type="caution">
    <text evidence="3">The sequence shown here is derived from an EMBL/GenBank/DDBJ whole genome shotgun (WGS) entry which is preliminary data.</text>
</comment>
<evidence type="ECO:0000256" key="1">
    <source>
        <dbReference type="SAM" id="MobiDB-lite"/>
    </source>
</evidence>
<reference evidence="3 4" key="1">
    <citation type="submission" date="2019-02" db="EMBL/GenBank/DDBJ databases">
        <authorList>
            <person name="Feng G."/>
        </authorList>
    </citation>
    <scope>NUCLEOTIDE SEQUENCE [LARGE SCALE GENOMIC DNA]</scope>
    <source>
        <strain evidence="3 4">DSM 26779</strain>
    </source>
</reference>
<dbReference type="AlphaFoldDB" id="A0A4Q4J321"/>
<feature type="domain" description="Phospholipase/carboxylesterase/thioesterase" evidence="2">
    <location>
        <begin position="130"/>
        <end position="234"/>
    </location>
</feature>
<protein>
    <submittedName>
        <fullName evidence="3">Esterase</fullName>
    </submittedName>
</protein>
<gene>
    <name evidence="3" type="ORF">EWH08_13630</name>
</gene>
<evidence type="ECO:0000259" key="2">
    <source>
        <dbReference type="Pfam" id="PF02230"/>
    </source>
</evidence>
<sequence>MVALSISRQAEYPPTGKPAKTGSRSSRADAFGPDAASASHRQELEANMSRDNAIVMRYDNPDIPSGRDIVYLHGRGSTEREAGFALPLFGRANVRSYRGPLPQGPGFAWFENAGIGVALPSSLSGETSKVGDWIAADTGRQRPWLCGFSNGAAMAASLLLSNPGAYSGLIMIGGCFAVEDGDLPDNGLLDKPVLFCRGQFDDVIPRHKFEQAEAYLSGPSGARATFIPYEGGHELPLPIKAAVQGWLGAESR</sequence>
<dbReference type="Pfam" id="PF02230">
    <property type="entry name" value="Abhydrolase_2"/>
    <property type="match status" value="1"/>
</dbReference>
<organism evidence="3 4">
    <name type="scientific">Sphingobium indicum</name>
    <dbReference type="NCBI Taxonomy" id="332055"/>
    <lineage>
        <taxon>Bacteria</taxon>
        <taxon>Pseudomonadati</taxon>
        <taxon>Pseudomonadota</taxon>
        <taxon>Alphaproteobacteria</taxon>
        <taxon>Sphingomonadales</taxon>
        <taxon>Sphingomonadaceae</taxon>
        <taxon>Sphingobium</taxon>
    </lineage>
</organism>
<name>A0A4Q4J321_9SPHN</name>
<dbReference type="InterPro" id="IPR029058">
    <property type="entry name" value="AB_hydrolase_fold"/>
</dbReference>
<evidence type="ECO:0000313" key="3">
    <source>
        <dbReference type="EMBL" id="RYM00281.1"/>
    </source>
</evidence>
<dbReference type="GO" id="GO:0016787">
    <property type="term" value="F:hydrolase activity"/>
    <property type="evidence" value="ECO:0007669"/>
    <property type="project" value="InterPro"/>
</dbReference>
<dbReference type="Gene3D" id="3.40.50.1820">
    <property type="entry name" value="alpha/beta hydrolase"/>
    <property type="match status" value="1"/>
</dbReference>
<accession>A0A4Q4J321</accession>
<dbReference type="SUPFAM" id="SSF53474">
    <property type="entry name" value="alpha/beta-Hydrolases"/>
    <property type="match status" value="1"/>
</dbReference>